<name>A0A2P2PQM4_RHIMU</name>
<protein>
    <submittedName>
        <fullName evidence="1">Uncharacterized protein</fullName>
    </submittedName>
</protein>
<proteinExistence type="predicted"/>
<accession>A0A2P2PQM4</accession>
<reference evidence="1" key="1">
    <citation type="submission" date="2018-02" db="EMBL/GenBank/DDBJ databases">
        <title>Rhizophora mucronata_Transcriptome.</title>
        <authorList>
            <person name="Meera S.P."/>
            <person name="Sreeshan A."/>
            <person name="Augustine A."/>
        </authorList>
    </citation>
    <scope>NUCLEOTIDE SEQUENCE</scope>
    <source>
        <tissue evidence="1">Leaf</tissue>
    </source>
</reference>
<dbReference type="AlphaFoldDB" id="A0A2P2PQM4"/>
<evidence type="ECO:0000313" key="1">
    <source>
        <dbReference type="EMBL" id="MBX57003.1"/>
    </source>
</evidence>
<organism evidence="1">
    <name type="scientific">Rhizophora mucronata</name>
    <name type="common">Asiatic mangrove</name>
    <dbReference type="NCBI Taxonomy" id="61149"/>
    <lineage>
        <taxon>Eukaryota</taxon>
        <taxon>Viridiplantae</taxon>
        <taxon>Streptophyta</taxon>
        <taxon>Embryophyta</taxon>
        <taxon>Tracheophyta</taxon>
        <taxon>Spermatophyta</taxon>
        <taxon>Magnoliopsida</taxon>
        <taxon>eudicotyledons</taxon>
        <taxon>Gunneridae</taxon>
        <taxon>Pentapetalae</taxon>
        <taxon>rosids</taxon>
        <taxon>fabids</taxon>
        <taxon>Malpighiales</taxon>
        <taxon>Rhizophoraceae</taxon>
        <taxon>Rhizophora</taxon>
    </lineage>
</organism>
<dbReference type="EMBL" id="GGEC01076519">
    <property type="protein sequence ID" value="MBX57003.1"/>
    <property type="molecule type" value="Transcribed_RNA"/>
</dbReference>
<sequence length="61" mass="7200">MTNLVQWLFSTKHKDIGTVFNFRCHCCRHFYQTSHNRNLMVKSCALVILYTNILLCGFCEV</sequence>